<dbReference type="Gene3D" id="3.20.20.70">
    <property type="entry name" value="Aldolase class I"/>
    <property type="match status" value="1"/>
</dbReference>
<dbReference type="Pfam" id="PF03060">
    <property type="entry name" value="NMO"/>
    <property type="match status" value="2"/>
</dbReference>
<reference evidence="4 5" key="1">
    <citation type="submission" date="2019-11" db="EMBL/GenBank/DDBJ databases">
        <title>Comparative genomics of hydrocarbon-degrading Desulfosarcina strains.</title>
        <authorList>
            <person name="Watanabe M."/>
            <person name="Kojima H."/>
            <person name="Fukui M."/>
        </authorList>
    </citation>
    <scope>NUCLEOTIDE SEQUENCE [LARGE SCALE GENOMIC DNA]</scope>
    <source>
        <strain evidence="4 5">PP31</strain>
    </source>
</reference>
<dbReference type="OrthoDB" id="9778912at2"/>
<dbReference type="PANTHER" id="PTHR32332">
    <property type="entry name" value="2-NITROPROPANE DIOXYGENASE"/>
    <property type="match status" value="1"/>
</dbReference>
<evidence type="ECO:0000256" key="3">
    <source>
        <dbReference type="ARBA" id="ARBA00023002"/>
    </source>
</evidence>
<dbReference type="EMBL" id="AP021875">
    <property type="protein sequence ID" value="BBO74505.1"/>
    <property type="molecule type" value="Genomic_DNA"/>
</dbReference>
<keyword evidence="5" id="KW-1185">Reference proteome</keyword>
<dbReference type="PANTHER" id="PTHR32332:SF20">
    <property type="entry name" value="2-NITROPROPANE DIOXYGENASE-LIKE PROTEIN"/>
    <property type="match status" value="1"/>
</dbReference>
<evidence type="ECO:0000313" key="4">
    <source>
        <dbReference type="EMBL" id="BBO74505.1"/>
    </source>
</evidence>
<dbReference type="GO" id="GO:0018580">
    <property type="term" value="F:nitronate monooxygenase activity"/>
    <property type="evidence" value="ECO:0007669"/>
    <property type="project" value="InterPro"/>
</dbReference>
<accession>A0A5K7Z1C1</accession>
<evidence type="ECO:0000313" key="5">
    <source>
        <dbReference type="Proteomes" id="UP000427769"/>
    </source>
</evidence>
<keyword evidence="4" id="KW-0503">Monooxygenase</keyword>
<organism evidence="4 5">
    <name type="scientific">Desulfosarcina widdelii</name>
    <dbReference type="NCBI Taxonomy" id="947919"/>
    <lineage>
        <taxon>Bacteria</taxon>
        <taxon>Pseudomonadati</taxon>
        <taxon>Thermodesulfobacteriota</taxon>
        <taxon>Desulfobacteria</taxon>
        <taxon>Desulfobacterales</taxon>
        <taxon>Desulfosarcinaceae</taxon>
        <taxon>Desulfosarcina</taxon>
    </lineage>
</organism>
<evidence type="ECO:0000256" key="1">
    <source>
        <dbReference type="ARBA" id="ARBA00022630"/>
    </source>
</evidence>
<dbReference type="InterPro" id="IPR013785">
    <property type="entry name" value="Aldolase_TIM"/>
</dbReference>
<keyword evidence="2" id="KW-0288">FMN</keyword>
<dbReference type="AlphaFoldDB" id="A0A5K7Z1C1"/>
<name>A0A5K7Z1C1_9BACT</name>
<gene>
    <name evidence="4" type="ORF">DSCW_19220</name>
</gene>
<dbReference type="InterPro" id="IPR004136">
    <property type="entry name" value="NMO"/>
</dbReference>
<dbReference type="RefSeq" id="WP_155303532.1">
    <property type="nucleotide sequence ID" value="NZ_AP021875.1"/>
</dbReference>
<dbReference type="SUPFAM" id="SSF51412">
    <property type="entry name" value="Inosine monophosphate dehydrogenase (IMPDH)"/>
    <property type="match status" value="1"/>
</dbReference>
<dbReference type="Proteomes" id="UP000427769">
    <property type="component" value="Chromosome"/>
</dbReference>
<protein>
    <submittedName>
        <fullName evidence="4">Nitronate monooxygenase</fullName>
    </submittedName>
</protein>
<keyword evidence="1" id="KW-0285">Flavoprotein</keyword>
<dbReference type="CDD" id="cd04730">
    <property type="entry name" value="NPD_like"/>
    <property type="match status" value="1"/>
</dbReference>
<keyword evidence="3" id="KW-0560">Oxidoreductase</keyword>
<proteinExistence type="predicted"/>
<evidence type="ECO:0000256" key="2">
    <source>
        <dbReference type="ARBA" id="ARBA00022643"/>
    </source>
</evidence>
<sequence>MWETRVTKLLGIELPIIGGAMQWLSRAELAAAVSNAGGLGIITSATFASKEDLRAEIRKVRELTDKPFAININLFPSLRPFSVEDMLDAIDDEGVTIVETAGNSPEKYLERLKRGGRIHMHKCARRKDAVKAEKMGVDMLTIVGTECGGHPSAEGVTTMVLLPQTIDSVSIPVVAGGGFTDGRALMAAFAMGAEGIVIGTALMATTECPIHESFKKALIAADETSTCLLLNSVKKPVRAFNNRTAQEVLELETACAPLEDILPKMKGERGLEAYRKGDLDGGVWACGQAAGLVKQSLPVAEYFRKIMDQAESIRCRWAKSE</sequence>
<dbReference type="KEGG" id="dwd:DSCW_19220"/>